<comment type="caution">
    <text evidence="2">The sequence shown here is derived from an EMBL/GenBank/DDBJ whole genome shotgun (WGS) entry which is preliminary data.</text>
</comment>
<organism evidence="2 3">
    <name type="scientific">Lactiplantibacillus dongliensis</name>
    <dbReference type="NCBI Taxonomy" id="2559919"/>
    <lineage>
        <taxon>Bacteria</taxon>
        <taxon>Bacillati</taxon>
        <taxon>Bacillota</taxon>
        <taxon>Bacilli</taxon>
        <taxon>Lactobacillales</taxon>
        <taxon>Lactobacillaceae</taxon>
        <taxon>Lactiplantibacillus</taxon>
    </lineage>
</organism>
<accession>A0ABW1R2C6</accession>
<dbReference type="Pfam" id="PF10592">
    <property type="entry name" value="AIPR"/>
    <property type="match status" value="1"/>
</dbReference>
<proteinExistence type="predicted"/>
<sequence>MKELQFNIPAASIVRIKSPYVGSNNYIWHAYVNVMNMPDNIPTEVNPRKTNMNTKVATTMENGLLKNDQAFYKKNRGILLSAKTVTDNMGALQIDMGQDTDEDLSKYGILDGGHTYRAILDKRSSLDPENIQFVHLEIMTEIDDIDGMASARNSSIQVNDKAIAELAHKFEFVKNAIANEPFKDNIAYKQNESDKDIDAVDLIRLMFAMNFKKYGEDSLKQPIQAYSGKAQVLKDYLNEFDKAQKAQHPNNPYEKLALLLPDIAKLYDRIEMDMPKVYRESTAGGQFGRIKGVDTKGGFTKYSHEKLDYQISTGLIFPILGGFRALITEDGEWSVDPLKVWKNVSPKMVSNTISMSRQLGNNPQSAGKSITLWAQNYDTVETAKIKLTYTRK</sequence>
<evidence type="ECO:0000313" key="2">
    <source>
        <dbReference type="EMBL" id="MFC6163979.1"/>
    </source>
</evidence>
<feature type="domain" description="Abortive phage infection protein C-terminal" evidence="1">
    <location>
        <begin position="44"/>
        <end position="357"/>
    </location>
</feature>
<dbReference type="RefSeq" id="WP_137640485.1">
    <property type="nucleotide sequence ID" value="NZ_BJDK01000021.1"/>
</dbReference>
<evidence type="ECO:0000313" key="3">
    <source>
        <dbReference type="Proteomes" id="UP001596253"/>
    </source>
</evidence>
<keyword evidence="3" id="KW-1185">Reference proteome</keyword>
<evidence type="ECO:0000259" key="1">
    <source>
        <dbReference type="Pfam" id="PF10592"/>
    </source>
</evidence>
<dbReference type="InterPro" id="IPR018891">
    <property type="entry name" value="AIPR_C"/>
</dbReference>
<reference evidence="3" key="1">
    <citation type="journal article" date="2019" name="Int. J. Syst. Evol. Microbiol.">
        <title>The Global Catalogue of Microorganisms (GCM) 10K type strain sequencing project: providing services to taxonomists for standard genome sequencing and annotation.</title>
        <authorList>
            <consortium name="The Broad Institute Genomics Platform"/>
            <consortium name="The Broad Institute Genome Sequencing Center for Infectious Disease"/>
            <person name="Wu L."/>
            <person name="Ma J."/>
        </authorList>
    </citation>
    <scope>NUCLEOTIDE SEQUENCE [LARGE SCALE GENOMIC DNA]</scope>
    <source>
        <strain evidence="3">CCM 8932</strain>
    </source>
</reference>
<dbReference type="Proteomes" id="UP001596253">
    <property type="component" value="Unassembled WGS sequence"/>
</dbReference>
<dbReference type="EMBL" id="JBHSSD010000017">
    <property type="protein sequence ID" value="MFC6163979.1"/>
    <property type="molecule type" value="Genomic_DNA"/>
</dbReference>
<gene>
    <name evidence="2" type="ORF">ACFP3T_04730</name>
</gene>
<name>A0ABW1R2C6_9LACO</name>
<protein>
    <submittedName>
        <fullName evidence="2">AIPR family protein</fullName>
    </submittedName>
</protein>